<dbReference type="CDD" id="cd00213">
    <property type="entry name" value="S-100"/>
    <property type="match status" value="1"/>
</dbReference>
<dbReference type="InterPro" id="IPR013787">
    <property type="entry name" value="S100_Ca-bd_sub"/>
</dbReference>
<keyword evidence="4" id="KW-0106">Calcium</keyword>
<dbReference type="Proteomes" id="UP000515156">
    <property type="component" value="Chromosome 2"/>
</dbReference>
<dbReference type="CTD" id="6286"/>
<dbReference type="GeneID" id="115462594"/>
<reference evidence="7" key="1">
    <citation type="submission" date="2025-08" db="UniProtKB">
        <authorList>
            <consortium name="RefSeq"/>
        </authorList>
    </citation>
    <scope>IDENTIFICATION</scope>
</reference>
<keyword evidence="6" id="KW-1185">Reference proteome</keyword>
<dbReference type="PROSITE" id="PS00303">
    <property type="entry name" value="S100_CABP"/>
    <property type="match status" value="1"/>
</dbReference>
<dbReference type="InterPro" id="IPR034325">
    <property type="entry name" value="S-100_dom"/>
</dbReference>
<dbReference type="PANTHER" id="PTHR11639:SF134">
    <property type="entry name" value="PROTEIN S100-A1-RELATED"/>
    <property type="match status" value="1"/>
</dbReference>
<dbReference type="InterPro" id="IPR011992">
    <property type="entry name" value="EF-hand-dom_pair"/>
</dbReference>
<evidence type="ECO:0000259" key="5">
    <source>
        <dbReference type="PROSITE" id="PS50222"/>
    </source>
</evidence>
<evidence type="ECO:0000256" key="4">
    <source>
        <dbReference type="ARBA" id="ARBA00022837"/>
    </source>
</evidence>
<evidence type="ECO:0000313" key="7">
    <source>
        <dbReference type="RefSeq" id="XP_030048449.1"/>
    </source>
</evidence>
<dbReference type="FunFam" id="1.10.238.10:FF:000044">
    <property type="entry name" value="Protein S100"/>
    <property type="match status" value="1"/>
</dbReference>
<evidence type="ECO:0000313" key="6">
    <source>
        <dbReference type="Proteomes" id="UP000515156"/>
    </source>
</evidence>
<evidence type="ECO:0000256" key="2">
    <source>
        <dbReference type="ARBA" id="ARBA00022723"/>
    </source>
</evidence>
<accession>A0A6P7XE29</accession>
<proteinExistence type="inferred from homology"/>
<dbReference type="Pfam" id="PF01023">
    <property type="entry name" value="S_100"/>
    <property type="match status" value="1"/>
</dbReference>
<dbReference type="PANTHER" id="PTHR11639">
    <property type="entry name" value="S100 CALCIUM-BINDING PROTEIN"/>
    <property type="match status" value="1"/>
</dbReference>
<gene>
    <name evidence="7" type="primary">S100P</name>
</gene>
<dbReference type="GO" id="GO:0043542">
    <property type="term" value="P:endothelial cell migration"/>
    <property type="evidence" value="ECO:0007669"/>
    <property type="project" value="TreeGrafter"/>
</dbReference>
<dbReference type="SUPFAM" id="SSF47473">
    <property type="entry name" value="EF-hand"/>
    <property type="match status" value="1"/>
</dbReference>
<protein>
    <submittedName>
        <fullName evidence="7">Protein S100-P</fullName>
    </submittedName>
</protein>
<dbReference type="GO" id="GO:0005737">
    <property type="term" value="C:cytoplasm"/>
    <property type="evidence" value="ECO:0007669"/>
    <property type="project" value="TreeGrafter"/>
</dbReference>
<name>A0A6P7XE29_9AMPH</name>
<dbReference type="Gene3D" id="1.10.238.10">
    <property type="entry name" value="EF-hand"/>
    <property type="match status" value="1"/>
</dbReference>
<dbReference type="InterPro" id="IPR002048">
    <property type="entry name" value="EF_hand_dom"/>
</dbReference>
<evidence type="ECO:0000256" key="3">
    <source>
        <dbReference type="ARBA" id="ARBA00022737"/>
    </source>
</evidence>
<dbReference type="InParanoid" id="A0A6P7XE29"/>
<dbReference type="GO" id="GO:0048306">
    <property type="term" value="F:calcium-dependent protein binding"/>
    <property type="evidence" value="ECO:0007669"/>
    <property type="project" value="TreeGrafter"/>
</dbReference>
<dbReference type="OrthoDB" id="26525at2759"/>
<dbReference type="GO" id="GO:0046914">
    <property type="term" value="F:transition metal ion binding"/>
    <property type="evidence" value="ECO:0007669"/>
    <property type="project" value="InterPro"/>
</dbReference>
<dbReference type="KEGG" id="muo:115462594"/>
<dbReference type="SMART" id="SM01394">
    <property type="entry name" value="S_100"/>
    <property type="match status" value="1"/>
</dbReference>
<dbReference type="FunCoup" id="A0A6P7XE29">
    <property type="interactions" value="202"/>
</dbReference>
<dbReference type="AlphaFoldDB" id="A0A6P7XE29"/>
<dbReference type="GO" id="GO:0005509">
    <property type="term" value="F:calcium ion binding"/>
    <property type="evidence" value="ECO:0007669"/>
    <property type="project" value="InterPro"/>
</dbReference>
<sequence length="95" mass="10490">MSQLEIAMATIISVFGKYAGTEGSKKTLSKAELKTLVENELPGFLTTTTDKVTIDKLLKDLDENGDSEVDFKEFIMFVTVLTCICHEYFTEGAGK</sequence>
<dbReference type="GO" id="GO:0070062">
    <property type="term" value="C:extracellular exosome"/>
    <property type="evidence" value="ECO:0007669"/>
    <property type="project" value="TreeGrafter"/>
</dbReference>
<organism evidence="6 7">
    <name type="scientific">Microcaecilia unicolor</name>
    <dbReference type="NCBI Taxonomy" id="1415580"/>
    <lineage>
        <taxon>Eukaryota</taxon>
        <taxon>Metazoa</taxon>
        <taxon>Chordata</taxon>
        <taxon>Craniata</taxon>
        <taxon>Vertebrata</taxon>
        <taxon>Euteleostomi</taxon>
        <taxon>Amphibia</taxon>
        <taxon>Gymnophiona</taxon>
        <taxon>Siphonopidae</taxon>
        <taxon>Microcaecilia</taxon>
    </lineage>
</organism>
<dbReference type="RefSeq" id="XP_030048449.1">
    <property type="nucleotide sequence ID" value="XM_030192589.1"/>
</dbReference>
<evidence type="ECO:0000256" key="1">
    <source>
        <dbReference type="ARBA" id="ARBA00007323"/>
    </source>
</evidence>
<keyword evidence="2" id="KW-0479">Metal-binding</keyword>
<feature type="domain" description="EF-hand" evidence="5">
    <location>
        <begin position="49"/>
        <end position="84"/>
    </location>
</feature>
<comment type="similarity">
    <text evidence="1">Belongs to the S-100 family.</text>
</comment>
<dbReference type="PROSITE" id="PS50222">
    <property type="entry name" value="EF_HAND_2"/>
    <property type="match status" value="1"/>
</dbReference>
<keyword evidence="3" id="KW-0677">Repeat</keyword>
<dbReference type="InterPro" id="IPR001751">
    <property type="entry name" value="S100/CaBP7/8-like_CS"/>
</dbReference>